<dbReference type="GO" id="GO:0046872">
    <property type="term" value="F:metal ion binding"/>
    <property type="evidence" value="ECO:0007669"/>
    <property type="project" value="UniProtKB-KW"/>
</dbReference>
<keyword evidence="2" id="KW-0479">Metal-binding</keyword>
<feature type="domain" description="DDE Tnp4" evidence="3">
    <location>
        <begin position="121"/>
        <end position="272"/>
    </location>
</feature>
<dbReference type="PANTHER" id="PTHR23080">
    <property type="entry name" value="THAP DOMAIN PROTEIN"/>
    <property type="match status" value="1"/>
</dbReference>
<evidence type="ECO:0000313" key="6">
    <source>
        <dbReference type="Proteomes" id="UP000516514"/>
    </source>
</evidence>
<dbReference type="Pfam" id="PF13359">
    <property type="entry name" value="DDE_Tnp_4"/>
    <property type="match status" value="1"/>
</dbReference>
<gene>
    <name evidence="5" type="ORF">ID128_03680</name>
</gene>
<dbReference type="EMBL" id="CP061738">
    <property type="protein sequence ID" value="QOD37930.1"/>
    <property type="molecule type" value="Genomic_DNA"/>
</dbReference>
<evidence type="ECO:0000313" key="5">
    <source>
        <dbReference type="EMBL" id="QOD37930.1"/>
    </source>
</evidence>
<accession>A0A7L7YL04</accession>
<evidence type="ECO:0000256" key="2">
    <source>
        <dbReference type="ARBA" id="ARBA00022723"/>
    </source>
</evidence>
<feature type="domain" description="Transposase Helix-turn-helix" evidence="4">
    <location>
        <begin position="52"/>
        <end position="102"/>
    </location>
</feature>
<dbReference type="KEGG" id="wms:ID128_03680"/>
<keyword evidence="6" id="KW-1185">Reference proteome</keyword>
<dbReference type="Proteomes" id="UP000516514">
    <property type="component" value="Chromosome"/>
</dbReference>
<organism evidence="5 6">
    <name type="scientific">Candidatus Wolbachia massiliensis</name>
    <dbReference type="NCBI Taxonomy" id="1845000"/>
    <lineage>
        <taxon>Bacteria</taxon>
        <taxon>Pseudomonadati</taxon>
        <taxon>Pseudomonadota</taxon>
        <taxon>Alphaproteobacteria</taxon>
        <taxon>Rickettsiales</taxon>
        <taxon>Anaplasmataceae</taxon>
        <taxon>Wolbachieae</taxon>
        <taxon>Wolbachia</taxon>
    </lineage>
</organism>
<proteinExistence type="predicted"/>
<comment type="cofactor">
    <cofactor evidence="1">
        <name>a divalent metal cation</name>
        <dbReference type="ChEBI" id="CHEBI:60240"/>
    </cofactor>
</comment>
<sequence>MSLNYHKVNKHPRNFRDITVLKIEEFEKIVKKVRPEWEKLEKQKKRHGRTAKLPTLEDKMLCVILYYRTYITHRFLGCLFNLHNANICRLLKKIEPLLAKKITIKKDRTLTPERILKVLADVTEQQIQQPKESKKRKRSYSGKKKMTTMKTEIVIEESGQILSVSRSYRGKIHDFRIRKQEKLLPTDSIKHADSGYQGWQKLQSNVVIPYKKYRKKLLTEEQKEHNRELASFRMRVENKIRELKIFKILSYVYRNFQKKYNMRFNIIAGLVNLRHGF</sequence>
<protein>
    <submittedName>
        <fullName evidence="5">Transposase</fullName>
    </submittedName>
</protein>
<reference evidence="5 6" key="1">
    <citation type="submission" date="2020-09" db="EMBL/GenBank/DDBJ databases">
        <title>An Earliest Endosymbiont, Wolbachia massiliensis sp. nov., Strain PL13 From the Bed Bug (Cimex hemipterius), Type strain of a New supergroup T.</title>
        <authorList>
            <person name="Laidoudi Y."/>
            <person name="Levasseur A."/>
            <person name="Medkour H."/>
            <person name="Maaloum M."/>
            <person name="BenKhedher M."/>
            <person name="Sambou M."/>
            <person name="Bassene H."/>
            <person name="Davoust B."/>
            <person name="Fenollar F."/>
            <person name="Raoult D."/>
            <person name="Mediannikov O."/>
        </authorList>
    </citation>
    <scope>NUCLEOTIDE SEQUENCE [LARGE SCALE GENOMIC DNA]</scope>
    <source>
        <strain evidence="5 6">PL13</strain>
    </source>
</reference>
<evidence type="ECO:0000259" key="4">
    <source>
        <dbReference type="Pfam" id="PF13613"/>
    </source>
</evidence>
<dbReference type="PANTHER" id="PTHR23080:SF141">
    <property type="entry name" value="TRANSPOSASE HELIX-TURN-HELIX DOMAIN-CONTAINING PROTEIN"/>
    <property type="match status" value="1"/>
</dbReference>
<dbReference type="InterPro" id="IPR027805">
    <property type="entry name" value="Transposase_HTH_dom"/>
</dbReference>
<evidence type="ECO:0000259" key="3">
    <source>
        <dbReference type="Pfam" id="PF13359"/>
    </source>
</evidence>
<dbReference type="InterPro" id="IPR027806">
    <property type="entry name" value="HARBI1_dom"/>
</dbReference>
<name>A0A7L7YL04_9RICK</name>
<dbReference type="RefSeq" id="WP_191110760.1">
    <property type="nucleotide sequence ID" value="NZ_CP061738.1"/>
</dbReference>
<dbReference type="Pfam" id="PF13613">
    <property type="entry name" value="HTH_Tnp_4"/>
    <property type="match status" value="1"/>
</dbReference>
<evidence type="ECO:0000256" key="1">
    <source>
        <dbReference type="ARBA" id="ARBA00001968"/>
    </source>
</evidence>
<dbReference type="AlphaFoldDB" id="A0A7L7YL04"/>